<evidence type="ECO:0000256" key="5">
    <source>
        <dbReference type="ARBA" id="ARBA00022755"/>
    </source>
</evidence>
<feature type="binding site" evidence="13">
    <location>
        <position position="420"/>
    </location>
    <ligand>
        <name>IMP</name>
        <dbReference type="ChEBI" id="CHEBI:58053"/>
    </ligand>
</feature>
<feature type="binding site" evidence="13">
    <location>
        <position position="475"/>
    </location>
    <ligand>
        <name>K(+)</name>
        <dbReference type="ChEBI" id="CHEBI:29103"/>
        <note>ligand shared between two tetrameric partners</note>
    </ligand>
</feature>
<keyword evidence="4 13" id="KW-0332">GMP biosynthesis</keyword>
<keyword evidence="3" id="KW-0677">Repeat</keyword>
<dbReference type="CDD" id="cd00381">
    <property type="entry name" value="IMPDH"/>
    <property type="match status" value="1"/>
</dbReference>
<evidence type="ECO:0000259" key="20">
    <source>
        <dbReference type="PROSITE" id="PS51371"/>
    </source>
</evidence>
<feature type="binding site" description="in other chain" evidence="13 16">
    <location>
        <position position="310"/>
    </location>
    <ligand>
        <name>K(+)</name>
        <dbReference type="ChEBI" id="CHEBI:29103"/>
        <note>ligand shared between two tetrameric partners</note>
    </ligand>
</feature>
<evidence type="ECO:0000256" key="4">
    <source>
        <dbReference type="ARBA" id="ARBA00022749"/>
    </source>
</evidence>
<dbReference type="PANTHER" id="PTHR11911:SF74">
    <property type="entry name" value="INOSINE-5'-MONOPHOSPHATE DEHYDROGENASE 1"/>
    <property type="match status" value="1"/>
</dbReference>
<evidence type="ECO:0000256" key="12">
    <source>
        <dbReference type="ARBA" id="ARBA00048028"/>
    </source>
</evidence>
<feature type="binding site" evidence="13">
    <location>
        <begin position="390"/>
        <end position="394"/>
    </location>
    <ligand>
        <name>IMP</name>
        <dbReference type="ChEBI" id="CHEBI:58053"/>
    </ligand>
</feature>
<dbReference type="PROSITE" id="PS00487">
    <property type="entry name" value="IMP_DH_GMP_RED"/>
    <property type="match status" value="1"/>
</dbReference>
<evidence type="ECO:0000256" key="8">
    <source>
        <dbReference type="ARBA" id="ARBA00023027"/>
    </source>
</evidence>
<evidence type="ECO:0000256" key="2">
    <source>
        <dbReference type="ARBA" id="ARBA00022723"/>
    </source>
</evidence>
<dbReference type="GO" id="GO:0006183">
    <property type="term" value="P:GTP biosynthetic process"/>
    <property type="evidence" value="ECO:0007669"/>
    <property type="project" value="TreeGrafter"/>
</dbReference>
<dbReference type="Pfam" id="PF00478">
    <property type="entry name" value="IMPDH"/>
    <property type="match status" value="1"/>
</dbReference>
<evidence type="ECO:0000256" key="1">
    <source>
        <dbReference type="ARBA" id="ARBA00022490"/>
    </source>
</evidence>
<keyword evidence="22" id="KW-1185">Reference proteome</keyword>
<dbReference type="SUPFAM" id="SSF51412">
    <property type="entry name" value="Inosine monophosphate dehydrogenase (IMPDH)"/>
    <property type="match status" value="2"/>
</dbReference>
<dbReference type="GO" id="GO:0006177">
    <property type="term" value="P:GMP biosynthetic process"/>
    <property type="evidence" value="ECO:0007669"/>
    <property type="project" value="UniProtKB-UniRule"/>
</dbReference>
<reference evidence="21" key="1">
    <citation type="submission" date="2020-07" db="EMBL/GenBank/DDBJ databases">
        <title>A long reads based de novo assembly of the rainbow trout Arlee double haploid line genome.</title>
        <authorList>
            <person name="Gao G."/>
            <person name="Palti Y."/>
        </authorList>
    </citation>
    <scope>NUCLEOTIDE SEQUENCE [LARGE SCALE GENOMIC DNA]</scope>
</reference>
<dbReference type="GO" id="GO:0005634">
    <property type="term" value="C:nucleus"/>
    <property type="evidence" value="ECO:0007669"/>
    <property type="project" value="UniProtKB-SubCell"/>
</dbReference>
<gene>
    <name evidence="13" type="primary">IMPDH</name>
</gene>
<evidence type="ECO:0000256" key="3">
    <source>
        <dbReference type="ARBA" id="ARBA00022737"/>
    </source>
</evidence>
<dbReference type="InterPro" id="IPR000644">
    <property type="entry name" value="CBS_dom"/>
</dbReference>
<dbReference type="HAMAP" id="MF_01964">
    <property type="entry name" value="IMPDH"/>
    <property type="match status" value="1"/>
</dbReference>
<dbReference type="UniPathway" id="UPA00601">
    <property type="reaction ID" value="UER00295"/>
</dbReference>
<dbReference type="GeneTree" id="ENSGT00940000154156"/>
<reference evidence="21" key="3">
    <citation type="submission" date="2025-09" db="UniProtKB">
        <authorList>
            <consortium name="Ensembl"/>
        </authorList>
    </citation>
    <scope>IDENTIFICATION</scope>
</reference>
<evidence type="ECO:0000256" key="11">
    <source>
        <dbReference type="ARBA" id="ARBA00024330"/>
    </source>
</evidence>
<feature type="binding site" evidence="13">
    <location>
        <position position="308"/>
    </location>
    <ligand>
        <name>IMP</name>
        <dbReference type="ChEBI" id="CHEBI:58053"/>
    </ligand>
</feature>
<feature type="binding site" description="in other chain" evidence="13 16">
    <location>
        <position position="307"/>
    </location>
    <ligand>
        <name>K(+)</name>
        <dbReference type="ChEBI" id="CHEBI:29103"/>
        <note>ligand shared between two tetrameric partners</note>
    </ligand>
</feature>
<evidence type="ECO:0000313" key="21">
    <source>
        <dbReference type="Ensembl" id="ENSOMYP00000053015.2"/>
    </source>
</evidence>
<keyword evidence="2 13" id="KW-0479">Metal-binding</keyword>
<dbReference type="NCBIfam" id="TIGR01302">
    <property type="entry name" value="IMP_dehydrog"/>
    <property type="match status" value="1"/>
</dbReference>
<dbReference type="FunFam" id="3.20.20.70:FF:000007">
    <property type="entry name" value="Chromosome 19 SCAF14664, whole genome shotgun sequence"/>
    <property type="match status" value="1"/>
</dbReference>
<dbReference type="GO" id="GO:0046872">
    <property type="term" value="F:metal ion binding"/>
    <property type="evidence" value="ECO:0007669"/>
    <property type="project" value="UniProtKB-UniRule"/>
</dbReference>
<organism evidence="21 22">
    <name type="scientific">Oncorhynchus mykiss</name>
    <name type="common">Rainbow trout</name>
    <name type="synonym">Salmo gairdneri</name>
    <dbReference type="NCBI Taxonomy" id="8022"/>
    <lineage>
        <taxon>Eukaryota</taxon>
        <taxon>Metazoa</taxon>
        <taxon>Chordata</taxon>
        <taxon>Craniata</taxon>
        <taxon>Vertebrata</taxon>
        <taxon>Euteleostomi</taxon>
        <taxon>Actinopterygii</taxon>
        <taxon>Neopterygii</taxon>
        <taxon>Teleostei</taxon>
        <taxon>Protacanthopterygii</taxon>
        <taxon>Salmoniformes</taxon>
        <taxon>Salmonidae</taxon>
        <taxon>Salmoninae</taxon>
        <taxon>Oncorhynchus</taxon>
    </lineage>
</organism>
<comment type="function">
    <text evidence="13">Catalyzes the conversion of inosine 5'-phosphate (IMP) to xanthosine 5'-phosphate (XMP), the first committed and rate-limiting step in the de novo synthesis of guanine nucleotides, and therefore plays an important role in the regulation of cell growth.</text>
</comment>
<dbReference type="Pfam" id="PF00571">
    <property type="entry name" value="CBS"/>
    <property type="match status" value="1"/>
</dbReference>
<dbReference type="Gene3D" id="3.20.20.70">
    <property type="entry name" value="Aldolase class I"/>
    <property type="match status" value="1"/>
</dbReference>
<dbReference type="Ensembl" id="ENSOMYT00000057670.2">
    <property type="protein sequence ID" value="ENSOMYP00000053015.2"/>
    <property type="gene ID" value="ENSOMYG00000023786.2"/>
</dbReference>
<dbReference type="SMART" id="SM00116">
    <property type="entry name" value="CBS"/>
    <property type="match status" value="2"/>
</dbReference>
<feature type="active site" description="Thioimidate intermediate" evidence="13 14">
    <location>
        <position position="310"/>
    </location>
</feature>
<dbReference type="InterPro" id="IPR013785">
    <property type="entry name" value="Aldolase_TIM"/>
</dbReference>
<reference evidence="21" key="2">
    <citation type="submission" date="2025-08" db="UniProtKB">
        <authorList>
            <consortium name="Ensembl"/>
        </authorList>
    </citation>
    <scope>IDENTIFICATION</scope>
</reference>
<comment type="pathway">
    <text evidence="11 13 19">Purine metabolism; XMP biosynthesis via de novo pathway; XMP from IMP: step 1/1.</text>
</comment>
<comment type="subcellular location">
    <subcellularLocation>
        <location evidence="13">Cytoplasm</location>
    </subcellularLocation>
    <subcellularLocation>
        <location evidence="13">Nucleus</location>
    </subcellularLocation>
</comment>
<keyword evidence="5 13" id="KW-0658">Purine biosynthesis</keyword>
<evidence type="ECO:0000256" key="10">
    <source>
        <dbReference type="ARBA" id="ARBA00023242"/>
    </source>
</evidence>
<evidence type="ECO:0000256" key="14">
    <source>
        <dbReference type="PIRSR" id="PIRSR000130-1"/>
    </source>
</evidence>
<comment type="similarity">
    <text evidence="13 18">Belongs to the IMPDH/GMPR family.</text>
</comment>
<dbReference type="EC" id="1.1.1.205" evidence="13 19"/>
<name>A0A8C7RKF9_ONCMY</name>
<dbReference type="PANTHER" id="PTHR11911">
    <property type="entry name" value="INOSINE-5-MONOPHOSPHATE DEHYDROGENASE RELATED"/>
    <property type="match status" value="1"/>
</dbReference>
<dbReference type="PIRSF" id="PIRSF000130">
    <property type="entry name" value="IMPDH"/>
    <property type="match status" value="1"/>
</dbReference>
<feature type="binding site" evidence="13">
    <location>
        <begin position="343"/>
        <end position="345"/>
    </location>
    <ligand>
        <name>IMP</name>
        <dbReference type="ChEBI" id="CHEBI:58053"/>
    </ligand>
</feature>
<comment type="subunit">
    <text evidence="13">Homotetramer.</text>
</comment>
<evidence type="ECO:0000256" key="17">
    <source>
        <dbReference type="PROSITE-ProRule" id="PRU00703"/>
    </source>
</evidence>
<dbReference type="SMART" id="SM01240">
    <property type="entry name" value="IMPDH"/>
    <property type="match status" value="1"/>
</dbReference>
<dbReference type="Proteomes" id="UP000694395">
    <property type="component" value="Chromosome 2"/>
</dbReference>
<feature type="binding site" evidence="13 15">
    <location>
        <begin position="303"/>
        <end position="305"/>
    </location>
    <ligand>
        <name>NAD(+)</name>
        <dbReference type="ChEBI" id="CHEBI:57540"/>
    </ligand>
</feature>
<dbReference type="InterPro" id="IPR015875">
    <property type="entry name" value="IMP_DH/GMP_Rdtase_CS"/>
</dbReference>
<dbReference type="GO" id="GO:0005737">
    <property type="term" value="C:cytoplasm"/>
    <property type="evidence" value="ECO:0007669"/>
    <property type="project" value="UniProtKB-SubCell"/>
</dbReference>
<dbReference type="GO" id="GO:0003938">
    <property type="term" value="F:IMP dehydrogenase activity"/>
    <property type="evidence" value="ECO:0007669"/>
    <property type="project" value="UniProtKB-UniRule"/>
</dbReference>
<dbReference type="InterPro" id="IPR005990">
    <property type="entry name" value="IMP_DH"/>
</dbReference>
<dbReference type="InterPro" id="IPR001093">
    <property type="entry name" value="IMP_DH_GMPRt"/>
</dbReference>
<evidence type="ECO:0000313" key="22">
    <source>
        <dbReference type="Proteomes" id="UP000694395"/>
    </source>
</evidence>
<protein>
    <recommendedName>
        <fullName evidence="13 19">Inosine-5'-monophosphate dehydrogenase</fullName>
        <shortName evidence="13">IMP dehydrogenase</shortName>
        <shortName evidence="13">IMPD</shortName>
        <shortName evidence="13">IMPDH</shortName>
        <ecNumber evidence="13 19">1.1.1.205</ecNumber>
    </recommendedName>
</protein>
<evidence type="ECO:0000256" key="18">
    <source>
        <dbReference type="RuleBase" id="RU003927"/>
    </source>
</evidence>
<accession>A0A8C7RKF9</accession>
<sequence length="493" mass="53832">MADYLISGGTGYVPEDGLTAQQLFFIGDGLTYNDFLILPGFIDFISDEVDLTSALTRKITLKTPIISSPMDTVTESSMAIAMALMGGIGIMHHNCTPEFQANEVRLVKKFEQGFITDPVVMSPRHTVGDVFEAKVRHGFSGIPVTETGKMGSKLVGIVTSRDIDFLSEKDHDRPLEERTWQKINLCLELLSLSGKLPIVNDSDELVAIIARTDLKKNRDYPLASKDSRKQLLCGAAIGTREEDKCRLDLCLYCIFGYLSYLWINMINYIKQKYPELQVVGGNVVTAAQAKNLIDAGVDALRVGMGCGSICITQEVMACGRPQGTSVYKVAEYARRFGVPVIADGGIQTVGHVVKALALGASTVMMGSLLAATTEAPGEYFFSDGVRLKKYRGMGSLDAMEKNSSSQKRYFSEGDKVKVAQGVSGSVQDKGSIHKFAPYLIAGIQHGCQDIGAKSLCILRSMMYSGELKFEKRTMSAQVEGGVHGLHSYEKRLY</sequence>
<dbReference type="PROSITE" id="PS51371">
    <property type="entry name" value="CBS"/>
    <property type="match status" value="1"/>
</dbReference>
<dbReference type="GO" id="GO:0000166">
    <property type="term" value="F:nucleotide binding"/>
    <property type="evidence" value="ECO:0007669"/>
    <property type="project" value="UniProtKB-UniRule"/>
</dbReference>
<comment type="activity regulation">
    <text evidence="13">Mycophenolic acid (MPA) is a non-competitive inhibitor that prevents formation of the closed enzyme conformation by binding to the same site as the amobile flap. In contrast, mizoribine monophosphate (MZP) is a competitive inhibitor that induces the closed conformation. MPA is a potent inhibitor of mammalian IMPDHs but a poor inhibitor of the bacterial enzymes. MZP is a more potent inhibitor of bacterial IMPDH.</text>
</comment>
<evidence type="ECO:0000256" key="16">
    <source>
        <dbReference type="PIRSR" id="PIRSR000130-4"/>
    </source>
</evidence>
<evidence type="ECO:0000256" key="7">
    <source>
        <dbReference type="ARBA" id="ARBA00023002"/>
    </source>
</evidence>
<feature type="binding site" evidence="13">
    <location>
        <begin position="366"/>
        <end position="367"/>
    </location>
    <ligand>
        <name>IMP</name>
        <dbReference type="ChEBI" id="CHEBI:58053"/>
    </ligand>
</feature>
<proteinExistence type="inferred from homology"/>
<evidence type="ECO:0000256" key="9">
    <source>
        <dbReference type="ARBA" id="ARBA00023122"/>
    </source>
</evidence>
<comment type="catalytic activity">
    <reaction evidence="12 13 19">
        <text>IMP + NAD(+) + H2O = XMP + NADH + H(+)</text>
        <dbReference type="Rhea" id="RHEA:11708"/>
        <dbReference type="ChEBI" id="CHEBI:15377"/>
        <dbReference type="ChEBI" id="CHEBI:15378"/>
        <dbReference type="ChEBI" id="CHEBI:57464"/>
        <dbReference type="ChEBI" id="CHEBI:57540"/>
        <dbReference type="ChEBI" id="CHEBI:57945"/>
        <dbReference type="ChEBI" id="CHEBI:58053"/>
        <dbReference type="EC" id="1.1.1.205"/>
    </reaction>
</comment>
<comment type="cofactor">
    <cofactor evidence="13">
        <name>K(+)</name>
        <dbReference type="ChEBI" id="CHEBI:29103"/>
    </cofactor>
</comment>
<evidence type="ECO:0000256" key="19">
    <source>
        <dbReference type="RuleBase" id="RU003928"/>
    </source>
</evidence>
<dbReference type="CDD" id="cd04601">
    <property type="entry name" value="CBS_pair_IMPDH"/>
    <property type="match status" value="1"/>
</dbReference>
<feature type="binding site" description="in other chain" evidence="13 16">
    <location>
        <position position="305"/>
    </location>
    <ligand>
        <name>K(+)</name>
        <dbReference type="ChEBI" id="CHEBI:29103"/>
        <note>ligand shared between two tetrameric partners</note>
    </ligand>
</feature>
<comment type="caution">
    <text evidence="13">Lacks conserved residue(s) required for the propagation of feature annotation.</text>
</comment>
<evidence type="ECO:0000256" key="15">
    <source>
        <dbReference type="PIRSR" id="PIRSR000130-3"/>
    </source>
</evidence>
<evidence type="ECO:0000256" key="6">
    <source>
        <dbReference type="ARBA" id="ARBA00022958"/>
    </source>
</evidence>
<keyword evidence="10 13" id="KW-0539">Nucleus</keyword>
<keyword evidence="9 17" id="KW-0129">CBS domain</keyword>
<keyword evidence="7 13" id="KW-0560">Oxidoreductase</keyword>
<keyword evidence="1 13" id="KW-0963">Cytoplasm</keyword>
<evidence type="ECO:0000256" key="13">
    <source>
        <dbReference type="HAMAP-Rule" id="MF_03156"/>
    </source>
</evidence>
<keyword evidence="6 13" id="KW-0630">Potassium</keyword>
<keyword evidence="8 13" id="KW-0520">NAD</keyword>
<dbReference type="AlphaFoldDB" id="A0A8C7RKF9"/>
<feature type="domain" description="CBS" evidence="20">
    <location>
        <begin position="114"/>
        <end position="173"/>
    </location>
</feature>
<feature type="active site" description="Proton acceptor" evidence="13 14">
    <location>
        <position position="408"/>
    </location>
</feature>